<feature type="transmembrane region" description="Helical" evidence="7">
    <location>
        <begin position="108"/>
        <end position="129"/>
    </location>
</feature>
<dbReference type="Proteomes" id="UP000746471">
    <property type="component" value="Unassembled WGS sequence"/>
</dbReference>
<comment type="subcellular location">
    <subcellularLocation>
        <location evidence="1">Cell membrane</location>
        <topology evidence="1">Multi-pass membrane protein</topology>
    </subcellularLocation>
</comment>
<sequence>MASKRAEIKRMGILAVLASFCCALWGSAFPVVKWGYALSGMTDGSVWQYIYYAGLRFVLAGALLWVMTVRKIGLPKRQDWQPILWISLFQTVLQYTFFYIGVSKTSGTGASIIAGGNVFVAVMISSLVFHNEKLTAPKVIGCLLGFFGILWVHLHDFNMLTGMHWLGEGLVFMATISYAISTNLMKRFGKTSSPVLLATYQFIVGGIVMLAAGNIFGGTVTLQTAQSIGVLGYLSGVSAIAYVIWSLLLKAYPVSSVAVFGFTTPIFGVIFSDILLAEAGIFDTTAVWIALLLIAIGIMIVNRSEGV</sequence>
<keyword evidence="5 7" id="KW-1133">Transmembrane helix</keyword>
<protein>
    <submittedName>
        <fullName evidence="9">DMT family transporter</fullName>
    </submittedName>
</protein>
<dbReference type="Pfam" id="PF00892">
    <property type="entry name" value="EamA"/>
    <property type="match status" value="2"/>
</dbReference>
<keyword evidence="10" id="KW-1185">Reference proteome</keyword>
<dbReference type="PANTHER" id="PTHR32322:SF18">
    <property type="entry name" value="S-ADENOSYLMETHIONINE_S-ADENOSYLHOMOCYSTEINE TRANSPORTER"/>
    <property type="match status" value="1"/>
</dbReference>
<feature type="transmembrane region" description="Helical" evidence="7">
    <location>
        <begin position="166"/>
        <end position="185"/>
    </location>
</feature>
<evidence type="ECO:0000256" key="1">
    <source>
        <dbReference type="ARBA" id="ARBA00004651"/>
    </source>
</evidence>
<reference evidence="9 10" key="1">
    <citation type="submission" date="2021-05" db="EMBL/GenBank/DDBJ databases">
        <title>Fusibacter ferrireducens sp. nov., an anaerobic, sulfur- and Fe-reducing bacterium isolated from the mangrove sediment.</title>
        <authorList>
            <person name="Qiu D."/>
        </authorList>
    </citation>
    <scope>NUCLEOTIDE SEQUENCE [LARGE SCALE GENOMIC DNA]</scope>
    <source>
        <strain evidence="9 10">DSM 12116</strain>
    </source>
</reference>
<accession>A0ABS5PPL7</accession>
<name>A0ABS5PPL7_9FIRM</name>
<feature type="transmembrane region" description="Helical" evidence="7">
    <location>
        <begin position="281"/>
        <end position="301"/>
    </location>
</feature>
<feature type="domain" description="EamA" evidence="8">
    <location>
        <begin position="15"/>
        <end position="152"/>
    </location>
</feature>
<organism evidence="9 10">
    <name type="scientific">Fusibacter paucivorans</name>
    <dbReference type="NCBI Taxonomy" id="76009"/>
    <lineage>
        <taxon>Bacteria</taxon>
        <taxon>Bacillati</taxon>
        <taxon>Bacillota</taxon>
        <taxon>Clostridia</taxon>
        <taxon>Eubacteriales</taxon>
        <taxon>Eubacteriales Family XII. Incertae Sedis</taxon>
        <taxon>Fusibacter</taxon>
    </lineage>
</organism>
<evidence type="ECO:0000256" key="6">
    <source>
        <dbReference type="ARBA" id="ARBA00023136"/>
    </source>
</evidence>
<dbReference type="EMBL" id="JAHBCL010000009">
    <property type="protein sequence ID" value="MBS7526296.1"/>
    <property type="molecule type" value="Genomic_DNA"/>
</dbReference>
<feature type="transmembrane region" description="Helical" evidence="7">
    <location>
        <begin position="136"/>
        <end position="154"/>
    </location>
</feature>
<evidence type="ECO:0000313" key="10">
    <source>
        <dbReference type="Proteomes" id="UP000746471"/>
    </source>
</evidence>
<evidence type="ECO:0000313" key="9">
    <source>
        <dbReference type="EMBL" id="MBS7526296.1"/>
    </source>
</evidence>
<evidence type="ECO:0000256" key="5">
    <source>
        <dbReference type="ARBA" id="ARBA00022989"/>
    </source>
</evidence>
<comment type="caution">
    <text evidence="9">The sequence shown here is derived from an EMBL/GenBank/DDBJ whole genome shotgun (WGS) entry which is preliminary data.</text>
</comment>
<dbReference type="InterPro" id="IPR000620">
    <property type="entry name" value="EamA_dom"/>
</dbReference>
<feature type="domain" description="EamA" evidence="8">
    <location>
        <begin position="166"/>
        <end position="302"/>
    </location>
</feature>
<dbReference type="InterPro" id="IPR050638">
    <property type="entry name" value="AA-Vitamin_Transporters"/>
</dbReference>
<evidence type="ECO:0000256" key="2">
    <source>
        <dbReference type="ARBA" id="ARBA00007362"/>
    </source>
</evidence>
<proteinExistence type="inferred from homology"/>
<feature type="transmembrane region" description="Helical" evidence="7">
    <location>
        <begin position="256"/>
        <end position="275"/>
    </location>
</feature>
<dbReference type="RefSeq" id="WP_213236104.1">
    <property type="nucleotide sequence ID" value="NZ_JAHBCL010000009.1"/>
</dbReference>
<keyword evidence="4 7" id="KW-0812">Transmembrane</keyword>
<gene>
    <name evidence="9" type="ORF">KHM83_06375</name>
</gene>
<comment type="similarity">
    <text evidence="2">Belongs to the EamA transporter family.</text>
</comment>
<keyword evidence="3" id="KW-1003">Cell membrane</keyword>
<evidence type="ECO:0000256" key="3">
    <source>
        <dbReference type="ARBA" id="ARBA00022475"/>
    </source>
</evidence>
<keyword evidence="6 7" id="KW-0472">Membrane</keyword>
<feature type="transmembrane region" description="Helical" evidence="7">
    <location>
        <begin position="82"/>
        <end position="102"/>
    </location>
</feature>
<dbReference type="PANTHER" id="PTHR32322">
    <property type="entry name" value="INNER MEMBRANE TRANSPORTER"/>
    <property type="match status" value="1"/>
</dbReference>
<evidence type="ECO:0000259" key="8">
    <source>
        <dbReference type="Pfam" id="PF00892"/>
    </source>
</evidence>
<feature type="transmembrane region" description="Helical" evidence="7">
    <location>
        <begin position="228"/>
        <end position="249"/>
    </location>
</feature>
<dbReference type="SUPFAM" id="SSF103481">
    <property type="entry name" value="Multidrug resistance efflux transporter EmrE"/>
    <property type="match status" value="2"/>
</dbReference>
<feature type="transmembrane region" description="Helical" evidence="7">
    <location>
        <begin position="49"/>
        <end position="70"/>
    </location>
</feature>
<evidence type="ECO:0000256" key="7">
    <source>
        <dbReference type="SAM" id="Phobius"/>
    </source>
</evidence>
<feature type="transmembrane region" description="Helical" evidence="7">
    <location>
        <begin position="197"/>
        <end position="216"/>
    </location>
</feature>
<evidence type="ECO:0000256" key="4">
    <source>
        <dbReference type="ARBA" id="ARBA00022692"/>
    </source>
</evidence>
<dbReference type="InterPro" id="IPR037185">
    <property type="entry name" value="EmrE-like"/>
</dbReference>